<evidence type="ECO:0000256" key="1">
    <source>
        <dbReference type="SAM" id="MobiDB-lite"/>
    </source>
</evidence>
<dbReference type="EMBL" id="JBEDNZ010000002">
    <property type="protein sequence ID" value="KAL0851266.1"/>
    <property type="molecule type" value="Genomic_DNA"/>
</dbReference>
<organism evidence="2 3">
    <name type="scientific">Loxostege sticticalis</name>
    <name type="common">Beet webworm moth</name>
    <dbReference type="NCBI Taxonomy" id="481309"/>
    <lineage>
        <taxon>Eukaryota</taxon>
        <taxon>Metazoa</taxon>
        <taxon>Ecdysozoa</taxon>
        <taxon>Arthropoda</taxon>
        <taxon>Hexapoda</taxon>
        <taxon>Insecta</taxon>
        <taxon>Pterygota</taxon>
        <taxon>Neoptera</taxon>
        <taxon>Endopterygota</taxon>
        <taxon>Lepidoptera</taxon>
        <taxon>Glossata</taxon>
        <taxon>Ditrysia</taxon>
        <taxon>Pyraloidea</taxon>
        <taxon>Crambidae</taxon>
        <taxon>Pyraustinae</taxon>
        <taxon>Loxostege</taxon>
    </lineage>
</organism>
<feature type="region of interest" description="Disordered" evidence="1">
    <location>
        <begin position="1"/>
        <end position="50"/>
    </location>
</feature>
<proteinExistence type="predicted"/>
<dbReference type="Proteomes" id="UP001549921">
    <property type="component" value="Unassembled WGS sequence"/>
</dbReference>
<dbReference type="InterPro" id="IPR038832">
    <property type="entry name" value="CDCA3"/>
</dbReference>
<feature type="region of interest" description="Disordered" evidence="1">
    <location>
        <begin position="403"/>
        <end position="427"/>
    </location>
</feature>
<dbReference type="AlphaFoldDB" id="A0ABD0TPK6"/>
<reference evidence="2 3" key="1">
    <citation type="submission" date="2024-06" db="EMBL/GenBank/DDBJ databases">
        <title>A chromosome-level genome assembly of beet webworm, Loxostege sticticalis.</title>
        <authorList>
            <person name="Zhang Y."/>
        </authorList>
    </citation>
    <scope>NUCLEOTIDE SEQUENCE [LARGE SCALE GENOMIC DNA]</scope>
    <source>
        <strain evidence="2">AQ028</strain>
        <tissue evidence="2">Male pupae</tissue>
    </source>
</reference>
<dbReference type="PANTHER" id="PTHR34756">
    <property type="entry name" value="CELL DIVISION CYCLE-ASSOCIATED PROTEIN 3"/>
    <property type="match status" value="1"/>
</dbReference>
<comment type="caution">
    <text evidence="2">The sequence shown here is derived from an EMBL/GenBank/DDBJ whole genome shotgun (WGS) entry which is preliminary data.</text>
</comment>
<protein>
    <submittedName>
        <fullName evidence="2">Uncharacterized protein</fullName>
    </submittedName>
</protein>
<accession>A0ABD0TPK6</accession>
<evidence type="ECO:0000313" key="3">
    <source>
        <dbReference type="Proteomes" id="UP001549921"/>
    </source>
</evidence>
<feature type="region of interest" description="Disordered" evidence="1">
    <location>
        <begin position="316"/>
        <end position="372"/>
    </location>
</feature>
<dbReference type="PANTHER" id="PTHR34756:SF1">
    <property type="entry name" value="CELL DIVISION CYCLE-ASSOCIATED PROTEIN 3"/>
    <property type="match status" value="1"/>
</dbReference>
<feature type="compositionally biased region" description="Basic and acidic residues" evidence="1">
    <location>
        <begin position="417"/>
        <end position="427"/>
    </location>
</feature>
<name>A0ABD0TPK6_LOXSC</name>
<evidence type="ECO:0000313" key="2">
    <source>
        <dbReference type="EMBL" id="KAL0851266.1"/>
    </source>
</evidence>
<feature type="compositionally biased region" description="Low complexity" evidence="1">
    <location>
        <begin position="316"/>
        <end position="330"/>
    </location>
</feature>
<gene>
    <name evidence="2" type="ORF">ABMA28_007102</name>
</gene>
<sequence>MGSNTSKPNGEAAVHVQKNDLDVGDSSDPRSPTPEIVRTPLQGKGGTKHNITKNVDLRKTFENAKSDEKLIHNNPILSAVIKNHLQSYDPRSPSQDFERTPIVISTNNDEDANDKQLLRNQNEINCGSPCLRDDSEINDYSIDATRSPDLVVPKNLCDGFFDMTLNDTIKETEEPLGSSTASKDAIQENIPPNLEGPTQLLETNFDYVETDSDKFEDSVENDMKKDEEDYSFDEIKGIPQFKILDDDPRSPSVGIERTPIVVSKTSLEESSEENVEEMSDDTLIKVLQSTNAELRQNIAKPEDKNSDGLMIYQDESLNNTPKKSKSTSNSGCRTPLSCMKNKTETGHSRSKSANTLFDPKNQKLGNNQRASHIPRLKSLTKQTKLLPTGSTVSLKNISRASAISGDCENTPPHSHRDRWDKDNSIVL</sequence>